<evidence type="ECO:0008006" key="3">
    <source>
        <dbReference type="Google" id="ProtNLM"/>
    </source>
</evidence>
<sequence>MNQSKFKSFYNDFTFRKAIWLAPLAYAVHQIEEIVFGFTIWREKYLNASQTLPIPVFFAILMAVYLAYI</sequence>
<feature type="non-terminal residue" evidence="2">
    <location>
        <position position="69"/>
    </location>
</feature>
<gene>
    <name evidence="2" type="ORF">S01H4_14602</name>
</gene>
<keyword evidence="1" id="KW-0812">Transmembrane</keyword>
<keyword evidence="1" id="KW-1133">Transmembrane helix</keyword>
<reference evidence="2" key="1">
    <citation type="journal article" date="2014" name="Front. Microbiol.">
        <title>High frequency of phylogenetically diverse reductive dehalogenase-homologous genes in deep subseafloor sedimentary metagenomes.</title>
        <authorList>
            <person name="Kawai M."/>
            <person name="Futagami T."/>
            <person name="Toyoda A."/>
            <person name="Takaki Y."/>
            <person name="Nishi S."/>
            <person name="Hori S."/>
            <person name="Arai W."/>
            <person name="Tsubouchi T."/>
            <person name="Morono Y."/>
            <person name="Uchiyama I."/>
            <person name="Ito T."/>
            <person name="Fujiyama A."/>
            <person name="Inagaki F."/>
            <person name="Takami H."/>
        </authorList>
    </citation>
    <scope>NUCLEOTIDE SEQUENCE</scope>
    <source>
        <strain evidence="2">Expedition CK06-06</strain>
    </source>
</reference>
<evidence type="ECO:0000313" key="2">
    <source>
        <dbReference type="EMBL" id="GAG62896.1"/>
    </source>
</evidence>
<accession>X1ASQ5</accession>
<name>X1ASQ5_9ZZZZ</name>
<feature type="transmembrane region" description="Helical" evidence="1">
    <location>
        <begin position="52"/>
        <end position="68"/>
    </location>
</feature>
<keyword evidence="1" id="KW-0472">Membrane</keyword>
<proteinExistence type="predicted"/>
<protein>
    <recommendedName>
        <fullName evidence="3">HXXEE domain-containing protein</fullName>
    </recommendedName>
</protein>
<dbReference type="AlphaFoldDB" id="X1ASQ5"/>
<feature type="transmembrane region" description="Helical" evidence="1">
    <location>
        <begin position="20"/>
        <end position="40"/>
    </location>
</feature>
<dbReference type="EMBL" id="BART01006401">
    <property type="protein sequence ID" value="GAG62896.1"/>
    <property type="molecule type" value="Genomic_DNA"/>
</dbReference>
<evidence type="ECO:0000256" key="1">
    <source>
        <dbReference type="SAM" id="Phobius"/>
    </source>
</evidence>
<comment type="caution">
    <text evidence="2">The sequence shown here is derived from an EMBL/GenBank/DDBJ whole genome shotgun (WGS) entry which is preliminary data.</text>
</comment>
<organism evidence="2">
    <name type="scientific">marine sediment metagenome</name>
    <dbReference type="NCBI Taxonomy" id="412755"/>
    <lineage>
        <taxon>unclassified sequences</taxon>
        <taxon>metagenomes</taxon>
        <taxon>ecological metagenomes</taxon>
    </lineage>
</organism>